<dbReference type="InterPro" id="IPR053147">
    <property type="entry name" value="Hsp_HslJ-like"/>
</dbReference>
<dbReference type="Gene3D" id="2.40.128.270">
    <property type="match status" value="2"/>
</dbReference>
<evidence type="ECO:0000256" key="1">
    <source>
        <dbReference type="SAM" id="SignalP"/>
    </source>
</evidence>
<keyword evidence="5" id="KW-1185">Reference proteome</keyword>
<dbReference type="InterPro" id="IPR005184">
    <property type="entry name" value="DUF306_Meta_HslJ"/>
</dbReference>
<sequence>MKKVQFLVAILLVSLSGFAQETIKLKIKENKVPCVGVAPMECLQVKEGSNKDWTFFYDSIEGFEYEPSFTYKLKVEKTKKSGNLPADASAYNYKLKKVISKKKAKTSKVSQTTNLDIFNKKLVLTELNGQKISKGSIYFELNDSDKTVSGKSGINRFNSSFEFKNNELIIKPGMSTLMAGDPKSMELENEFSNAIQSPFKVIQIGNEVKFINVKTNKVEMIFNIPTTNDIWTFIDGKEWKLFMLENVGKDFGNASIQFNVTENKVSGNNGCNRFFGNYKTTSDEIIFDSLGTTRMACKDEESKETERKMMHYLNNSTLRFDVAEQTLNFYKDDKLVMMFGLQF</sequence>
<evidence type="ECO:0000259" key="3">
    <source>
        <dbReference type="Pfam" id="PF14302"/>
    </source>
</evidence>
<dbReference type="RefSeq" id="WP_125019572.1">
    <property type="nucleotide sequence ID" value="NZ_RQVQ01000027.1"/>
</dbReference>
<dbReference type="OrthoDB" id="880459at2"/>
<feature type="domain" description="DUF306" evidence="2">
    <location>
        <begin position="119"/>
        <end position="201"/>
    </location>
</feature>
<feature type="chain" id="PRO_5018002262" evidence="1">
    <location>
        <begin position="20"/>
        <end position="343"/>
    </location>
</feature>
<dbReference type="Pfam" id="PF14302">
    <property type="entry name" value="DUF4377"/>
    <property type="match status" value="1"/>
</dbReference>
<dbReference type="InterPro" id="IPR025485">
    <property type="entry name" value="DUF4377"/>
</dbReference>
<proteinExistence type="predicted"/>
<gene>
    <name evidence="4" type="ORF">EG240_11680</name>
</gene>
<name>A0A3P3W4U9_9FLAO</name>
<dbReference type="InterPro" id="IPR038670">
    <property type="entry name" value="HslJ-like_sf"/>
</dbReference>
<organism evidence="4 5">
    <name type="scientific">Paenimyroides tangerinum</name>
    <dbReference type="NCBI Taxonomy" id="2488728"/>
    <lineage>
        <taxon>Bacteria</taxon>
        <taxon>Pseudomonadati</taxon>
        <taxon>Bacteroidota</taxon>
        <taxon>Flavobacteriia</taxon>
        <taxon>Flavobacteriales</taxon>
        <taxon>Flavobacteriaceae</taxon>
        <taxon>Paenimyroides</taxon>
    </lineage>
</organism>
<dbReference type="Proteomes" id="UP000275719">
    <property type="component" value="Unassembled WGS sequence"/>
</dbReference>
<feature type="signal peptide" evidence="1">
    <location>
        <begin position="1"/>
        <end position="19"/>
    </location>
</feature>
<accession>A0A3P3W4U9</accession>
<evidence type="ECO:0000259" key="2">
    <source>
        <dbReference type="Pfam" id="PF03724"/>
    </source>
</evidence>
<dbReference type="AlphaFoldDB" id="A0A3P3W4U9"/>
<comment type="caution">
    <text evidence="4">The sequence shown here is derived from an EMBL/GenBank/DDBJ whole genome shotgun (WGS) entry which is preliminary data.</text>
</comment>
<keyword evidence="1" id="KW-0732">Signal</keyword>
<dbReference type="Pfam" id="PF03724">
    <property type="entry name" value="META"/>
    <property type="match status" value="2"/>
</dbReference>
<feature type="domain" description="DUF306" evidence="2">
    <location>
        <begin position="236"/>
        <end position="334"/>
    </location>
</feature>
<protein>
    <submittedName>
        <fullName evidence="4">META domain-containing protein</fullName>
    </submittedName>
</protein>
<evidence type="ECO:0000313" key="4">
    <source>
        <dbReference type="EMBL" id="RRJ89457.1"/>
    </source>
</evidence>
<dbReference type="EMBL" id="RQVQ01000027">
    <property type="protein sequence ID" value="RRJ89457.1"/>
    <property type="molecule type" value="Genomic_DNA"/>
</dbReference>
<feature type="domain" description="DUF4377" evidence="3">
    <location>
        <begin position="27"/>
        <end position="101"/>
    </location>
</feature>
<dbReference type="PANTHER" id="PTHR35535:SF1">
    <property type="entry name" value="HEAT SHOCK PROTEIN HSLJ"/>
    <property type="match status" value="1"/>
</dbReference>
<reference evidence="4 5" key="1">
    <citation type="submission" date="2018-11" db="EMBL/GenBank/DDBJ databases">
        <title>Flavobacterium sp. nov., YIM 102701-2 draft genome.</title>
        <authorList>
            <person name="Li G."/>
            <person name="Jiang Y."/>
        </authorList>
    </citation>
    <scope>NUCLEOTIDE SEQUENCE [LARGE SCALE GENOMIC DNA]</scope>
    <source>
        <strain evidence="4 5">YIM 102701-2</strain>
    </source>
</reference>
<dbReference type="PANTHER" id="PTHR35535">
    <property type="entry name" value="HEAT SHOCK PROTEIN HSLJ"/>
    <property type="match status" value="1"/>
</dbReference>
<evidence type="ECO:0000313" key="5">
    <source>
        <dbReference type="Proteomes" id="UP000275719"/>
    </source>
</evidence>